<comment type="caution">
    <text evidence="1">The sequence shown here is derived from an EMBL/GenBank/DDBJ whole genome shotgun (WGS) entry which is preliminary data.</text>
</comment>
<dbReference type="OrthoDB" id="2442978at2759"/>
<accession>A0A397V9W5</accession>
<dbReference type="AlphaFoldDB" id="A0A397V9W5"/>
<keyword evidence="2" id="KW-1185">Reference proteome</keyword>
<dbReference type="Proteomes" id="UP000266673">
    <property type="component" value="Unassembled WGS sequence"/>
</dbReference>
<reference evidence="1 2" key="1">
    <citation type="submission" date="2018-06" db="EMBL/GenBank/DDBJ databases">
        <title>Comparative genomics reveals the genomic features of Rhizophagus irregularis, R. cerebriforme, R. diaphanum and Gigaspora rosea, and their symbiotic lifestyle signature.</title>
        <authorList>
            <person name="Morin E."/>
            <person name="San Clemente H."/>
            <person name="Chen E.C.H."/>
            <person name="De La Providencia I."/>
            <person name="Hainaut M."/>
            <person name="Kuo A."/>
            <person name="Kohler A."/>
            <person name="Murat C."/>
            <person name="Tang N."/>
            <person name="Roy S."/>
            <person name="Loubradou J."/>
            <person name="Henrissat B."/>
            <person name="Grigoriev I.V."/>
            <person name="Corradi N."/>
            <person name="Roux C."/>
            <person name="Martin F.M."/>
        </authorList>
    </citation>
    <scope>NUCLEOTIDE SEQUENCE [LARGE SCALE GENOMIC DNA]</scope>
    <source>
        <strain evidence="1 2">DAOM 194757</strain>
    </source>
</reference>
<proteinExistence type="predicted"/>
<evidence type="ECO:0000313" key="1">
    <source>
        <dbReference type="EMBL" id="RIB18468.1"/>
    </source>
</evidence>
<dbReference type="EMBL" id="QKWP01000537">
    <property type="protein sequence ID" value="RIB18468.1"/>
    <property type="molecule type" value="Genomic_DNA"/>
</dbReference>
<gene>
    <name evidence="1" type="ORF">C2G38_1346430</name>
</gene>
<sequence length="339" mass="39295">MQLEGNIVYGISQNTETKEYIIVIPDEYNSKKNAPYEKCTQCGQSNALPSWCQSCDLLKTTQKWTSGNSVINDLIKEFQMQAKKAIVWIPYDRLNNSPKDKEEESGAMSMATSPDGIRIIKSELTKYIQSRIESCGVNLKIFHNSQKSEFFIEKLTNYMKVERNILCGISQDEETKEYIMVIPDEFSFRRNVSNGECEHCKKCNTSPAWCQSCDPFKITQEWTSGNEMIDNFIKDFQIKAEKYENVIEWIPFDKLINLRKFKEFDLEINKESDAEIKETDDQEIKVSDLVFMATWSSGIRKIEGVSEKYTRSRKISTVELMNLHCTQISDLNLENLKIT</sequence>
<evidence type="ECO:0000313" key="2">
    <source>
        <dbReference type="Proteomes" id="UP000266673"/>
    </source>
</evidence>
<dbReference type="STRING" id="44941.A0A397V9W5"/>
<protein>
    <submittedName>
        <fullName evidence="1">Uncharacterized protein</fullName>
    </submittedName>
</protein>
<name>A0A397V9W5_9GLOM</name>
<organism evidence="1 2">
    <name type="scientific">Gigaspora rosea</name>
    <dbReference type="NCBI Taxonomy" id="44941"/>
    <lineage>
        <taxon>Eukaryota</taxon>
        <taxon>Fungi</taxon>
        <taxon>Fungi incertae sedis</taxon>
        <taxon>Mucoromycota</taxon>
        <taxon>Glomeromycotina</taxon>
        <taxon>Glomeromycetes</taxon>
        <taxon>Diversisporales</taxon>
        <taxon>Gigasporaceae</taxon>
        <taxon>Gigaspora</taxon>
    </lineage>
</organism>